<sequence length="473" mass="52992">MGKVKLFPSPEYTSKAPRDPVVPKLPCTGVLLGPSKSGKTVVLISMILEQYRGCFERIYIFSPSINVDDGWRLVKKYVEETMKVPTDREQVYFEEWDEPALRQIIRQQRKITETSKQLKMRSLFQILVVIDDFADNPHLHKRSGDSALDTLFVRGRHFQISTLVSTQKLRLVSNTVRVNSQFFCVWRLRNQLEKDSLTALVPKPQLEAMYEEAVAETPPVRAPQMGQLLGTVCGKLLGSSTLFQSECRNINCCTSSAAAMRVYDPSKPPWMQQQWQPQQPWAPQTSADSAASAASSLAGPAGRLFGRRKKVMTSIWVDSRKRVAGNDADFEFDIGQTVHLQGSARLSVFKIRVADTFLSTDRGTYLYWLAAWISSNYASVTYVESTNEITVAHDGNRTILNDQELRNLFPGSGSYPQGATPSAPQSINHLLGPSFIADGSQVFTFVQMMPYSELYLRCSSLLLRGASEGVRVP</sequence>
<accession>A0A1Q9EVG1</accession>
<gene>
    <name evidence="2" type="ORF">AK812_SmicGene4729</name>
</gene>
<comment type="caution">
    <text evidence="2">The sequence shown here is derived from an EMBL/GenBank/DDBJ whole genome shotgun (WGS) entry which is preliminary data.</text>
</comment>
<feature type="region of interest" description="Disordered" evidence="1">
    <location>
        <begin position="268"/>
        <end position="293"/>
    </location>
</feature>
<evidence type="ECO:0000256" key="1">
    <source>
        <dbReference type="SAM" id="MobiDB-lite"/>
    </source>
</evidence>
<evidence type="ECO:0000313" key="2">
    <source>
        <dbReference type="EMBL" id="OLQ11410.1"/>
    </source>
</evidence>
<dbReference type="OrthoDB" id="425976at2759"/>
<proteinExistence type="predicted"/>
<keyword evidence="3" id="KW-1185">Reference proteome</keyword>
<dbReference type="Gene3D" id="3.40.50.300">
    <property type="entry name" value="P-loop containing nucleotide triphosphate hydrolases"/>
    <property type="match status" value="1"/>
</dbReference>
<evidence type="ECO:0000313" key="3">
    <source>
        <dbReference type="Proteomes" id="UP000186817"/>
    </source>
</evidence>
<protein>
    <submittedName>
        <fullName evidence="2">Uncharacterized protein</fullName>
    </submittedName>
</protein>
<feature type="compositionally biased region" description="Low complexity" evidence="1">
    <location>
        <begin position="269"/>
        <end position="293"/>
    </location>
</feature>
<dbReference type="Pfam" id="PF04665">
    <property type="entry name" value="Pox_A32"/>
    <property type="match status" value="1"/>
</dbReference>
<dbReference type="InterPro" id="IPR027417">
    <property type="entry name" value="P-loop_NTPase"/>
</dbReference>
<organism evidence="2 3">
    <name type="scientific">Symbiodinium microadriaticum</name>
    <name type="common">Dinoflagellate</name>
    <name type="synonym">Zooxanthella microadriatica</name>
    <dbReference type="NCBI Taxonomy" id="2951"/>
    <lineage>
        <taxon>Eukaryota</taxon>
        <taxon>Sar</taxon>
        <taxon>Alveolata</taxon>
        <taxon>Dinophyceae</taxon>
        <taxon>Suessiales</taxon>
        <taxon>Symbiodiniaceae</taxon>
        <taxon>Symbiodinium</taxon>
    </lineage>
</organism>
<dbReference type="AlphaFoldDB" id="A0A1Q9EVG1"/>
<reference evidence="2 3" key="1">
    <citation type="submission" date="2016-02" db="EMBL/GenBank/DDBJ databases">
        <title>Genome analysis of coral dinoflagellate symbionts highlights evolutionary adaptations to a symbiotic lifestyle.</title>
        <authorList>
            <person name="Aranda M."/>
            <person name="Li Y."/>
            <person name="Liew Y.J."/>
            <person name="Baumgarten S."/>
            <person name="Simakov O."/>
            <person name="Wilson M."/>
            <person name="Piel J."/>
            <person name="Ashoor H."/>
            <person name="Bougouffa S."/>
            <person name="Bajic V.B."/>
            <person name="Ryu T."/>
            <person name="Ravasi T."/>
            <person name="Bayer T."/>
            <person name="Micklem G."/>
            <person name="Kim H."/>
            <person name="Bhak J."/>
            <person name="Lajeunesse T.C."/>
            <person name="Voolstra C.R."/>
        </authorList>
    </citation>
    <scope>NUCLEOTIDE SEQUENCE [LARGE SCALE GENOMIC DNA]</scope>
    <source>
        <strain evidence="2 3">CCMP2467</strain>
    </source>
</reference>
<dbReference type="InterPro" id="IPR006758">
    <property type="entry name" value="A32L"/>
</dbReference>
<dbReference type="Proteomes" id="UP000186817">
    <property type="component" value="Unassembled WGS sequence"/>
</dbReference>
<name>A0A1Q9EVG1_SYMMI</name>
<dbReference type="EMBL" id="LSRX01000059">
    <property type="protein sequence ID" value="OLQ11410.1"/>
    <property type="molecule type" value="Genomic_DNA"/>
</dbReference>